<evidence type="ECO:0000256" key="5">
    <source>
        <dbReference type="ARBA" id="ARBA00022692"/>
    </source>
</evidence>
<feature type="transmembrane region" description="Helical" evidence="9">
    <location>
        <begin position="12"/>
        <end position="33"/>
    </location>
</feature>
<evidence type="ECO:0000256" key="9">
    <source>
        <dbReference type="SAM" id="Phobius"/>
    </source>
</evidence>
<dbReference type="InterPro" id="IPR052180">
    <property type="entry name" value="NhaC_Na-H+_Antiporter"/>
</dbReference>
<dbReference type="KEGG" id="ppsr:I6J18_07835"/>
<evidence type="ECO:0000313" key="11">
    <source>
        <dbReference type="EMBL" id="QQT01754.1"/>
    </source>
</evidence>
<keyword evidence="5 9" id="KW-0812">Transmembrane</keyword>
<evidence type="ECO:0000256" key="1">
    <source>
        <dbReference type="ARBA" id="ARBA00004651"/>
    </source>
</evidence>
<proteinExistence type="inferred from homology"/>
<accession>A0A974NQ19</accession>
<dbReference type="InterPro" id="IPR004770">
    <property type="entry name" value="Na/H_antiport_NhaC"/>
</dbReference>
<dbReference type="PANTHER" id="PTHR33451:SF6">
    <property type="entry name" value="NA(+)_H(+) ANTIPORTER NHAC"/>
    <property type="match status" value="1"/>
</dbReference>
<feature type="transmembrane region" description="Helical" evidence="9">
    <location>
        <begin position="258"/>
        <end position="275"/>
    </location>
</feature>
<dbReference type="EMBL" id="CP068053">
    <property type="protein sequence ID" value="QQT01754.1"/>
    <property type="molecule type" value="Genomic_DNA"/>
</dbReference>
<feature type="transmembrane region" description="Helical" evidence="9">
    <location>
        <begin position="112"/>
        <end position="132"/>
    </location>
</feature>
<comment type="similarity">
    <text evidence="8">Belongs to the NhaC Na(+)/H(+) (TC 2.A.35) antiporter family.</text>
</comment>
<protein>
    <submittedName>
        <fullName evidence="11">Na+/H+ antiporter NhaC</fullName>
    </submittedName>
</protein>
<feature type="domain" description="Na+/H+ antiporter NhaC-like C-terminal" evidence="10">
    <location>
        <begin position="162"/>
        <end position="452"/>
    </location>
</feature>
<sequence length="460" mass="48692">MKLEDTNLKLSTIEAMLILSCVLLMIGTGIIYYGMNPHLPIIGAILLLFVYGGCKGLSFRVMEKALIQGAISGLGAIYIFFFIGLLIAGWIVSGTIPTMMYYGFELISDQSFYAVTFLVTSLLGLCIGSSLTTAATLGVAFIGMASAYGLSLPITAGAIISGAFLGDKMSPLSDTTNLASETVGVSLFVHIKNMLWTTIPGFVISFTIFYFLSPNVAIGKDNEITTLIQALEKHTFISLWSLLPFIIVGILALKKTAAIPTIAAGIISSVVIAFIGHPELTITEIGTILFSGYVMDSGVEQLDTILTAGGLESMMFSISLVLLALGMGGLLFGLGIIPSLLQSIAAKLNSTARLVSATVMTGIGVNFLVGEQYLSVLLPGNAYRESYDKLGLDAKSLSRTLEDSGTVVNPLVPWGVCGVFLTQVLGVSTLDYAPFAFFCLLCPLLSLISGFTKIGLHTKA</sequence>
<dbReference type="NCBIfam" id="TIGR00931">
    <property type="entry name" value="antiport_nhaC"/>
    <property type="match status" value="1"/>
</dbReference>
<comment type="subcellular location">
    <subcellularLocation>
        <location evidence="1">Cell membrane</location>
        <topology evidence="1">Multi-pass membrane protein</topology>
    </subcellularLocation>
</comment>
<dbReference type="GO" id="GO:0015297">
    <property type="term" value="F:antiporter activity"/>
    <property type="evidence" value="ECO:0007669"/>
    <property type="project" value="UniProtKB-KW"/>
</dbReference>
<feature type="transmembrane region" description="Helical" evidence="9">
    <location>
        <begin position="39"/>
        <end position="58"/>
    </location>
</feature>
<keyword evidence="7 9" id="KW-0472">Membrane</keyword>
<evidence type="ECO:0000256" key="4">
    <source>
        <dbReference type="ARBA" id="ARBA00022475"/>
    </source>
</evidence>
<organism evidence="11 12">
    <name type="scientific">Peribacillus psychrosaccharolyticus</name>
    <name type="common">Bacillus psychrosaccharolyticus</name>
    <dbReference type="NCBI Taxonomy" id="1407"/>
    <lineage>
        <taxon>Bacteria</taxon>
        <taxon>Bacillati</taxon>
        <taxon>Bacillota</taxon>
        <taxon>Bacilli</taxon>
        <taxon>Bacillales</taxon>
        <taxon>Bacillaceae</taxon>
        <taxon>Peribacillus</taxon>
    </lineage>
</organism>
<feature type="transmembrane region" description="Helical" evidence="9">
    <location>
        <begin position="315"/>
        <end position="340"/>
    </location>
</feature>
<keyword evidence="6 9" id="KW-1133">Transmembrane helix</keyword>
<keyword evidence="2" id="KW-0813">Transport</keyword>
<evidence type="ECO:0000256" key="8">
    <source>
        <dbReference type="ARBA" id="ARBA00038435"/>
    </source>
</evidence>
<reference evidence="11 12" key="1">
    <citation type="submission" date="2021-01" db="EMBL/GenBank/DDBJ databases">
        <title>FDA dAtabase for Regulatory Grade micrObial Sequences (FDA-ARGOS): Supporting development and validation of Infectious Disease Dx tests.</title>
        <authorList>
            <person name="Nelson B."/>
            <person name="Plummer A."/>
            <person name="Tallon L."/>
            <person name="Sadzewicz L."/>
            <person name="Zhao X."/>
            <person name="Boylan J."/>
            <person name="Ott S."/>
            <person name="Bowen H."/>
            <person name="Vavikolanu K."/>
            <person name="Mehta A."/>
            <person name="Aluvathingal J."/>
            <person name="Nadendla S."/>
            <person name="Myers T."/>
            <person name="Yan Y."/>
            <person name="Sichtig H."/>
        </authorList>
    </citation>
    <scope>NUCLEOTIDE SEQUENCE [LARGE SCALE GENOMIC DNA]</scope>
    <source>
        <strain evidence="11 12">FDAARGOS_1161</strain>
    </source>
</reference>
<keyword evidence="3" id="KW-0050">Antiport</keyword>
<dbReference type="GO" id="GO:0005886">
    <property type="term" value="C:plasma membrane"/>
    <property type="evidence" value="ECO:0007669"/>
    <property type="project" value="UniProtKB-SubCell"/>
</dbReference>
<feature type="transmembrane region" description="Helical" evidence="9">
    <location>
        <begin position="70"/>
        <end position="92"/>
    </location>
</feature>
<evidence type="ECO:0000313" key="12">
    <source>
        <dbReference type="Proteomes" id="UP000595254"/>
    </source>
</evidence>
<evidence type="ECO:0000256" key="2">
    <source>
        <dbReference type="ARBA" id="ARBA00022448"/>
    </source>
</evidence>
<evidence type="ECO:0000256" key="6">
    <source>
        <dbReference type="ARBA" id="ARBA00022989"/>
    </source>
</evidence>
<name>A0A974NQ19_PERPY</name>
<keyword evidence="12" id="KW-1185">Reference proteome</keyword>
<dbReference type="InterPro" id="IPR018461">
    <property type="entry name" value="Na/H_Antiport_NhaC-like_C"/>
</dbReference>
<gene>
    <name evidence="11" type="primary">nhaC</name>
    <name evidence="11" type="ORF">I6J18_07835</name>
</gene>
<dbReference type="Pfam" id="PF03553">
    <property type="entry name" value="Na_H_antiporter"/>
    <property type="match status" value="1"/>
</dbReference>
<evidence type="ECO:0000256" key="3">
    <source>
        <dbReference type="ARBA" id="ARBA00022449"/>
    </source>
</evidence>
<feature type="transmembrane region" description="Helical" evidence="9">
    <location>
        <begin position="435"/>
        <end position="456"/>
    </location>
</feature>
<keyword evidence="4" id="KW-1003">Cell membrane</keyword>
<dbReference type="RefSeq" id="WP_040374231.1">
    <property type="nucleotide sequence ID" value="NZ_CP068053.1"/>
</dbReference>
<feature type="transmembrane region" description="Helical" evidence="9">
    <location>
        <begin position="352"/>
        <end position="369"/>
    </location>
</feature>
<dbReference type="Proteomes" id="UP000595254">
    <property type="component" value="Chromosome"/>
</dbReference>
<evidence type="ECO:0000259" key="10">
    <source>
        <dbReference type="Pfam" id="PF03553"/>
    </source>
</evidence>
<feature type="transmembrane region" description="Helical" evidence="9">
    <location>
        <begin position="194"/>
        <end position="213"/>
    </location>
</feature>
<dbReference type="PANTHER" id="PTHR33451">
    <property type="entry name" value="MALATE-2H(+)/NA(+)-LACTATE ANTIPORTER"/>
    <property type="match status" value="1"/>
</dbReference>
<evidence type="ECO:0000256" key="7">
    <source>
        <dbReference type="ARBA" id="ARBA00023136"/>
    </source>
</evidence>
<feature type="transmembrane region" description="Helical" evidence="9">
    <location>
        <begin position="234"/>
        <end position="252"/>
    </location>
</feature>
<feature type="transmembrane region" description="Helical" evidence="9">
    <location>
        <begin position="139"/>
        <end position="165"/>
    </location>
</feature>
<dbReference type="AlphaFoldDB" id="A0A974NQ19"/>